<dbReference type="Gene3D" id="3.50.50.60">
    <property type="entry name" value="FAD/NAD(P)-binding domain"/>
    <property type="match status" value="1"/>
</dbReference>
<organism evidence="1 2">
    <name type="scientific">Rotaria sordida</name>
    <dbReference type="NCBI Taxonomy" id="392033"/>
    <lineage>
        <taxon>Eukaryota</taxon>
        <taxon>Metazoa</taxon>
        <taxon>Spiralia</taxon>
        <taxon>Gnathifera</taxon>
        <taxon>Rotifera</taxon>
        <taxon>Eurotatoria</taxon>
        <taxon>Bdelloidea</taxon>
        <taxon>Philodinida</taxon>
        <taxon>Philodinidae</taxon>
        <taxon>Rotaria</taxon>
    </lineage>
</organism>
<evidence type="ECO:0000313" key="1">
    <source>
        <dbReference type="EMBL" id="CAF1296911.1"/>
    </source>
</evidence>
<dbReference type="SUPFAM" id="SSF51905">
    <property type="entry name" value="FAD/NAD(P)-binding domain"/>
    <property type="match status" value="1"/>
</dbReference>
<proteinExistence type="predicted"/>
<dbReference type="AlphaFoldDB" id="A0A815DGB5"/>
<dbReference type="Pfam" id="PF13450">
    <property type="entry name" value="NAD_binding_8"/>
    <property type="match status" value="1"/>
</dbReference>
<reference evidence="1" key="1">
    <citation type="submission" date="2021-02" db="EMBL/GenBank/DDBJ databases">
        <authorList>
            <person name="Nowell W R."/>
        </authorList>
    </citation>
    <scope>NUCLEOTIDE SEQUENCE</scope>
</reference>
<protein>
    <submittedName>
        <fullName evidence="1">Uncharacterized protein</fullName>
    </submittedName>
</protein>
<name>A0A815DGB5_9BILA</name>
<sequence>MIPIISVISSYIVQKEYRKKVQFASKIPAYDHAIIIGGSFGGIVTAAYLSKYFKRITIIESDDVLSDTFNKSTPNEILDYRCHLESPTSIGRSGVSQIYQAHIIAREGFNILHKLFPHLKDKLINEYDIRPYSLKNEARLVINGILLNQNLTEDFECLGIDRFTLEIALRKELYLQYGKQIEWICNARAIQLIVDQSANIVQGVKYRLKHNVGSPSLDIYGNFIVDCTGRNTSSTKWLKESFNLIVPTVQLHFGTGYVTFIGERFKTGDPSLDSKSILGSNGNIPENNIGYSISPIRTIKTNDENSLGTLSTIAICCVNSEYPPNDSYENLLEWTEEYLDSEINSILKSTRVCSPLIPYRRAIDDRKYVELLGKKWPQNYILLGDAMCTFNPQFGQGITHACRHARELRKIFDERYHKLEDISHIFNQRASAISEECWLASTTSDWKTPTLKLIKTDKNGKIQTYQQGSNFDRANGSKLRIPLTIKFLQWYSYWFSNCASKSGQLSTDFLHVVNQSCNPLILMKPITFLQVCYMALIHHFRLSKN</sequence>
<gene>
    <name evidence="1" type="ORF">ZHD862_LOCUS27751</name>
</gene>
<dbReference type="Proteomes" id="UP000663864">
    <property type="component" value="Unassembled WGS sequence"/>
</dbReference>
<evidence type="ECO:0000313" key="2">
    <source>
        <dbReference type="Proteomes" id="UP000663864"/>
    </source>
</evidence>
<dbReference type="EMBL" id="CAJNOT010002231">
    <property type="protein sequence ID" value="CAF1296911.1"/>
    <property type="molecule type" value="Genomic_DNA"/>
</dbReference>
<accession>A0A815DGB5</accession>
<comment type="caution">
    <text evidence="1">The sequence shown here is derived from an EMBL/GenBank/DDBJ whole genome shotgun (WGS) entry which is preliminary data.</text>
</comment>
<dbReference type="InterPro" id="IPR036188">
    <property type="entry name" value="FAD/NAD-bd_sf"/>
</dbReference>